<dbReference type="GeneID" id="93566273"/>
<evidence type="ECO:0000313" key="3">
    <source>
        <dbReference type="Proteomes" id="UP000192536"/>
    </source>
</evidence>
<sequence>MKVLITGANGFVGLNVVKALVAAQHQVTAYVRASSNVSFLVPFGVTLVRGELHDSAALRAAMAGQDAVIHTAGNTSSNPRDWPLLEAVNIEGTRRVTDAALETGIARLVFTSTTSTIGARNNPQVESTEETPLRGFRVNNPYAKSKLQAEECVYRACDRGLSAVILNPAEVLGAYDYSMQWGRMVLAVTYNQLPFMPPGGASFCGAAAVAEAHVSALTQGTAGERYIIAGVNVRYTELIKTIEAVTQCQVSLPQTPYSYFYLKTWLQEKFPRLIPGEPVLDAYRLRVFKGSYYFSSAKAERELGYQPASLSQMVEECATWYRANGFIASAPSESLAVTE</sequence>
<dbReference type="PANTHER" id="PTHR48079">
    <property type="entry name" value="PROTEIN YEEZ"/>
    <property type="match status" value="1"/>
</dbReference>
<name>A0A1X0WAR3_9GAMM</name>
<protein>
    <submittedName>
        <fullName evidence="2">NAD-dependent epimerase</fullName>
    </submittedName>
</protein>
<feature type="domain" description="NAD-dependent epimerase/dehydratase" evidence="1">
    <location>
        <begin position="3"/>
        <end position="229"/>
    </location>
</feature>
<evidence type="ECO:0000259" key="1">
    <source>
        <dbReference type="Pfam" id="PF01370"/>
    </source>
</evidence>
<comment type="caution">
    <text evidence="2">The sequence shown here is derived from an EMBL/GenBank/DDBJ whole genome shotgun (WGS) entry which is preliminary data.</text>
</comment>
<gene>
    <name evidence="2" type="ORF">BS640_19105</name>
</gene>
<dbReference type="AlphaFoldDB" id="A0A1X0WAR3"/>
<keyword evidence="3" id="KW-1185">Reference proteome</keyword>
<dbReference type="EMBL" id="MRWE01000040">
    <property type="protein sequence ID" value="ORJ23870.1"/>
    <property type="molecule type" value="Genomic_DNA"/>
</dbReference>
<dbReference type="Gene3D" id="3.40.50.720">
    <property type="entry name" value="NAD(P)-binding Rossmann-like Domain"/>
    <property type="match status" value="1"/>
</dbReference>
<dbReference type="InterPro" id="IPR036291">
    <property type="entry name" value="NAD(P)-bd_dom_sf"/>
</dbReference>
<dbReference type="InterPro" id="IPR051783">
    <property type="entry name" value="NAD(P)-dependent_oxidoreduct"/>
</dbReference>
<dbReference type="GO" id="GO:0005737">
    <property type="term" value="C:cytoplasm"/>
    <property type="evidence" value="ECO:0007669"/>
    <property type="project" value="TreeGrafter"/>
</dbReference>
<dbReference type="STRING" id="1646377.BS640_19105"/>
<organism evidence="2 3">
    <name type="scientific">Rouxiella badensis</name>
    <dbReference type="NCBI Taxonomy" id="1646377"/>
    <lineage>
        <taxon>Bacteria</taxon>
        <taxon>Pseudomonadati</taxon>
        <taxon>Pseudomonadota</taxon>
        <taxon>Gammaproteobacteria</taxon>
        <taxon>Enterobacterales</taxon>
        <taxon>Yersiniaceae</taxon>
        <taxon>Rouxiella</taxon>
    </lineage>
</organism>
<dbReference type="GO" id="GO:0004029">
    <property type="term" value="F:aldehyde dehydrogenase (NAD+) activity"/>
    <property type="evidence" value="ECO:0007669"/>
    <property type="project" value="TreeGrafter"/>
</dbReference>
<dbReference type="InterPro" id="IPR001509">
    <property type="entry name" value="Epimerase_deHydtase"/>
</dbReference>
<dbReference type="SUPFAM" id="SSF51735">
    <property type="entry name" value="NAD(P)-binding Rossmann-fold domains"/>
    <property type="match status" value="1"/>
</dbReference>
<evidence type="ECO:0000313" key="2">
    <source>
        <dbReference type="EMBL" id="ORJ23870.1"/>
    </source>
</evidence>
<accession>A0A1X0WAR3</accession>
<dbReference type="PANTHER" id="PTHR48079:SF6">
    <property type="entry name" value="NAD(P)-BINDING DOMAIN-CONTAINING PROTEIN-RELATED"/>
    <property type="match status" value="1"/>
</dbReference>
<reference evidence="2 3" key="1">
    <citation type="journal article" date="2017" name="Int. J. Syst. Evol. Microbiol.">
        <title>Rouxiella badensis sp. nov. and Rouxiella silvae sp. nov. isolated from peat bog soil in Germany and emendation of the genus description.</title>
        <authorList>
            <person name="Le Fleche-Mateos A."/>
            <person name="Kugler J.H."/>
            <person name="Hansen S.H."/>
            <person name="Syldatk C."/>
            <person name="Hausmann R."/>
            <person name="Lomprez F."/>
            <person name="Vandenbogaert M."/>
            <person name="Manuguerra J.C."/>
            <person name="Grimont P.A."/>
        </authorList>
    </citation>
    <scope>NUCLEOTIDE SEQUENCE [LARGE SCALE GENOMIC DNA]</scope>
    <source>
        <strain evidence="2 3">DSM 100043</strain>
    </source>
</reference>
<dbReference type="Proteomes" id="UP000192536">
    <property type="component" value="Unassembled WGS sequence"/>
</dbReference>
<proteinExistence type="predicted"/>
<dbReference type="RefSeq" id="WP_017494073.1">
    <property type="nucleotide sequence ID" value="NZ_CP114062.1"/>
</dbReference>
<dbReference type="Pfam" id="PF01370">
    <property type="entry name" value="Epimerase"/>
    <property type="match status" value="1"/>
</dbReference>